<accession>A0A9I9CXZ7</accession>
<dbReference type="Pfam" id="PF00033">
    <property type="entry name" value="Cytochrome_B"/>
    <property type="match status" value="1"/>
</dbReference>
<dbReference type="InterPro" id="IPR016174">
    <property type="entry name" value="Di-haem_cyt_TM"/>
</dbReference>
<feature type="transmembrane region" description="Helical" evidence="1">
    <location>
        <begin position="7"/>
        <end position="28"/>
    </location>
</feature>
<feature type="domain" description="Cytochrome b/b6 N-terminal region profile" evidence="2">
    <location>
        <begin position="1"/>
        <end position="41"/>
    </location>
</feature>
<dbReference type="PANTHER" id="PTHR19271">
    <property type="entry name" value="CYTOCHROME B"/>
    <property type="match status" value="1"/>
</dbReference>
<evidence type="ECO:0000256" key="1">
    <source>
        <dbReference type="SAM" id="Phobius"/>
    </source>
</evidence>
<dbReference type="GO" id="GO:0008121">
    <property type="term" value="F:quinol-cytochrome-c reductase activity"/>
    <property type="evidence" value="ECO:0007669"/>
    <property type="project" value="TreeGrafter"/>
</dbReference>
<keyword evidence="1" id="KW-0812">Transmembrane</keyword>
<dbReference type="InterPro" id="IPR005797">
    <property type="entry name" value="Cyt_b/b6_N"/>
</dbReference>
<dbReference type="GO" id="GO:0016020">
    <property type="term" value="C:membrane"/>
    <property type="evidence" value="ECO:0007669"/>
    <property type="project" value="InterPro"/>
</dbReference>
<evidence type="ECO:0000313" key="3">
    <source>
        <dbReference type="EnsemblPlants" id="MELO3C010218.2.1"/>
    </source>
</evidence>
<dbReference type="Gene3D" id="1.20.810.10">
    <property type="entry name" value="Cytochrome Bc1 Complex, Chain C"/>
    <property type="match status" value="1"/>
</dbReference>
<reference evidence="3" key="1">
    <citation type="submission" date="2023-03" db="UniProtKB">
        <authorList>
            <consortium name="EnsemblPlants"/>
        </authorList>
    </citation>
    <scope>IDENTIFICATION</scope>
</reference>
<dbReference type="EnsemblPlants" id="MELO3C010218.2.1">
    <property type="protein sequence ID" value="MELO3C010218.2.1"/>
    <property type="gene ID" value="MELO3C010218.2"/>
</dbReference>
<sequence length="54" mass="5893">MSLWGTTVIKILVSVIPVIGDTIVTWLWGSFSVDNATLITLNLTNFQTDVHGFG</sequence>
<proteinExistence type="predicted"/>
<dbReference type="AlphaFoldDB" id="A0A9I9CXZ7"/>
<protein>
    <recommendedName>
        <fullName evidence="2">Cytochrome b/b6 N-terminal region profile domain-containing protein</fullName>
    </recommendedName>
</protein>
<keyword evidence="1" id="KW-1133">Transmembrane helix</keyword>
<dbReference type="InterPro" id="IPR027387">
    <property type="entry name" value="Cytb/b6-like_sf"/>
</dbReference>
<dbReference type="GO" id="GO:0006122">
    <property type="term" value="P:mitochondrial electron transport, ubiquinol to cytochrome c"/>
    <property type="evidence" value="ECO:0007669"/>
    <property type="project" value="TreeGrafter"/>
</dbReference>
<dbReference type="GO" id="GO:0005739">
    <property type="term" value="C:mitochondrion"/>
    <property type="evidence" value="ECO:0007669"/>
    <property type="project" value="GOC"/>
</dbReference>
<dbReference type="Gramene" id="MELO3C010218.2.1">
    <property type="protein sequence ID" value="MELO3C010218.2.1"/>
    <property type="gene ID" value="MELO3C010218.2"/>
</dbReference>
<dbReference type="PANTHER" id="PTHR19271:SF16">
    <property type="entry name" value="CYTOCHROME B"/>
    <property type="match status" value="1"/>
</dbReference>
<dbReference type="SUPFAM" id="SSF81342">
    <property type="entry name" value="Transmembrane di-heme cytochromes"/>
    <property type="match status" value="1"/>
</dbReference>
<keyword evidence="1" id="KW-0472">Membrane</keyword>
<evidence type="ECO:0000259" key="2">
    <source>
        <dbReference type="Pfam" id="PF00033"/>
    </source>
</evidence>
<name>A0A9I9CXZ7_CUCME</name>
<dbReference type="GO" id="GO:0016491">
    <property type="term" value="F:oxidoreductase activity"/>
    <property type="evidence" value="ECO:0007669"/>
    <property type="project" value="InterPro"/>
</dbReference>
<organism evidence="3">
    <name type="scientific">Cucumis melo</name>
    <name type="common">Muskmelon</name>
    <dbReference type="NCBI Taxonomy" id="3656"/>
    <lineage>
        <taxon>Eukaryota</taxon>
        <taxon>Viridiplantae</taxon>
        <taxon>Streptophyta</taxon>
        <taxon>Embryophyta</taxon>
        <taxon>Tracheophyta</taxon>
        <taxon>Spermatophyta</taxon>
        <taxon>Magnoliopsida</taxon>
        <taxon>eudicotyledons</taxon>
        <taxon>Gunneridae</taxon>
        <taxon>Pentapetalae</taxon>
        <taxon>rosids</taxon>
        <taxon>fabids</taxon>
        <taxon>Cucurbitales</taxon>
        <taxon>Cucurbitaceae</taxon>
        <taxon>Benincaseae</taxon>
        <taxon>Cucumis</taxon>
    </lineage>
</organism>